<evidence type="ECO:0000313" key="7">
    <source>
        <dbReference type="Proteomes" id="UP000694941"/>
    </source>
</evidence>
<feature type="transmembrane region" description="Helical" evidence="6">
    <location>
        <begin position="169"/>
        <end position="188"/>
    </location>
</feature>
<evidence type="ECO:0000256" key="1">
    <source>
        <dbReference type="ARBA" id="ARBA00004141"/>
    </source>
</evidence>
<reference evidence="8 9" key="1">
    <citation type="submission" date="2025-05" db="UniProtKB">
        <authorList>
            <consortium name="RefSeq"/>
        </authorList>
    </citation>
    <scope>IDENTIFICATION</scope>
    <source>
        <tissue evidence="8 9">Muscle</tissue>
    </source>
</reference>
<accession>A0ABM1S9A7</accession>
<dbReference type="RefSeq" id="XP_013773276.2">
    <property type="nucleotide sequence ID" value="XM_013917822.2"/>
</dbReference>
<keyword evidence="7" id="KW-1185">Reference proteome</keyword>
<feature type="transmembrane region" description="Helical" evidence="6">
    <location>
        <begin position="423"/>
        <end position="442"/>
    </location>
</feature>
<protein>
    <submittedName>
        <fullName evidence="8 9">Protein unc-93 homolog A-like</fullName>
    </submittedName>
</protein>
<evidence type="ECO:0000256" key="2">
    <source>
        <dbReference type="ARBA" id="ARBA00009172"/>
    </source>
</evidence>
<dbReference type="RefSeq" id="XP_022240212.1">
    <property type="nucleotide sequence ID" value="XM_022384504.1"/>
</dbReference>
<feature type="transmembrane region" description="Helical" evidence="6">
    <location>
        <begin position="392"/>
        <end position="411"/>
    </location>
</feature>
<dbReference type="Gene3D" id="1.20.1250.20">
    <property type="entry name" value="MFS general substrate transporter like domains"/>
    <property type="match status" value="1"/>
</dbReference>
<dbReference type="SUPFAM" id="SSF103473">
    <property type="entry name" value="MFS general substrate transporter"/>
    <property type="match status" value="2"/>
</dbReference>
<dbReference type="Pfam" id="PF05978">
    <property type="entry name" value="UNC-93"/>
    <property type="match status" value="1"/>
</dbReference>
<evidence type="ECO:0000313" key="10">
    <source>
        <dbReference type="RefSeq" id="XP_022240212.1"/>
    </source>
</evidence>
<keyword evidence="4 6" id="KW-1133">Transmembrane helix</keyword>
<dbReference type="InterPro" id="IPR036259">
    <property type="entry name" value="MFS_trans_sf"/>
</dbReference>
<feature type="transmembrane region" description="Helical" evidence="6">
    <location>
        <begin position="107"/>
        <end position="126"/>
    </location>
</feature>
<gene>
    <name evidence="8 9 10" type="primary">LOC106458319</name>
</gene>
<evidence type="ECO:0000256" key="4">
    <source>
        <dbReference type="ARBA" id="ARBA00022989"/>
    </source>
</evidence>
<feature type="transmembrane region" description="Helical" evidence="6">
    <location>
        <begin position="138"/>
        <end position="157"/>
    </location>
</feature>
<dbReference type="Proteomes" id="UP000694941">
    <property type="component" value="Unplaced"/>
</dbReference>
<keyword evidence="3 6" id="KW-0812">Transmembrane</keyword>
<feature type="transmembrane region" description="Helical" evidence="6">
    <location>
        <begin position="209"/>
        <end position="229"/>
    </location>
</feature>
<proteinExistence type="inferred from homology"/>
<organism evidence="7 10">
    <name type="scientific">Limulus polyphemus</name>
    <name type="common">Atlantic horseshoe crab</name>
    <dbReference type="NCBI Taxonomy" id="6850"/>
    <lineage>
        <taxon>Eukaryota</taxon>
        <taxon>Metazoa</taxon>
        <taxon>Ecdysozoa</taxon>
        <taxon>Arthropoda</taxon>
        <taxon>Chelicerata</taxon>
        <taxon>Merostomata</taxon>
        <taxon>Xiphosura</taxon>
        <taxon>Limulidae</taxon>
        <taxon>Limulus</taxon>
    </lineage>
</organism>
<dbReference type="InterPro" id="IPR051951">
    <property type="entry name" value="UNC-93_regulatory"/>
</dbReference>
<dbReference type="InterPro" id="IPR010291">
    <property type="entry name" value="Ion_channel_UNC-93"/>
</dbReference>
<name>A0ABM1S9A7_LIMPO</name>
<dbReference type="PANTHER" id="PTHR19444">
    <property type="entry name" value="UNC-93 RELATED"/>
    <property type="match status" value="1"/>
</dbReference>
<feature type="transmembrane region" description="Helical" evidence="6">
    <location>
        <begin position="74"/>
        <end position="95"/>
    </location>
</feature>
<feature type="transmembrane region" description="Helical" evidence="6">
    <location>
        <begin position="448"/>
        <end position="473"/>
    </location>
</feature>
<keyword evidence="5 6" id="KW-0472">Membrane</keyword>
<evidence type="ECO:0000313" key="8">
    <source>
        <dbReference type="RefSeq" id="XP_013773276.2"/>
    </source>
</evidence>
<dbReference type="PANTHER" id="PTHR19444:SF11">
    <property type="entry name" value="UNC93-LIKE PROTEIN"/>
    <property type="match status" value="1"/>
</dbReference>
<comment type="subcellular location">
    <subcellularLocation>
        <location evidence="1">Membrane</location>
        <topology evidence="1">Multi-pass membrane protein</topology>
    </subcellularLocation>
</comment>
<dbReference type="RefSeq" id="XP_022240211.1">
    <property type="nucleotide sequence ID" value="XM_022384503.1"/>
</dbReference>
<evidence type="ECO:0000313" key="9">
    <source>
        <dbReference type="RefSeq" id="XP_022240211.1"/>
    </source>
</evidence>
<sequence>MSTSSGRHKFYEQARFLSARSKSTTDQLSIEVRFDGPKSHVSARVKPKRAEIHAAVDDNHNGIRQDQVVSEKQLIKNIVILGISSVFVFSSFFALQNIQSSIFQQTGLGLKAFCCVYGLMILSSVYGPMFVQKLTPNWTIALSFVMISLLISTFFYPRLYTLIPSAVPLGLSLGPMFSAYTSILMQLVSKMTCLTDVPQERVQQRFLRMFYLFLNISRISGNLLTALLLRYGGDVYVYPTQQQLDSQPEVRYDPDSEKHDPSLTVTLSREVASRSLCATNECQDFGILRDVPKFIFLLPSNVSLMLVSVYLGLALTGVAIVTTLLDKFDLYVYQDPLERSLCFRTLKNLGLTFVDPQQRLLLPFVLFIGMEQGFMSTTFTQAYVSCALGLEAVGYTMMCMGAMNTVGALAVHQFAKHFKRPLIMAAGFVFHAGLLMVLWLWRPVKDDVAVFYVIAAAWGLCNAVWETLTLTFVVTTYTDEWYGPFAAYSLVQALGLTLAFSGSLYLCPTMQIYILAGVFTLVAIPYTCLEVRVHQQRKNQEQSATL</sequence>
<feature type="transmembrane region" description="Helical" evidence="6">
    <location>
        <begin position="485"/>
        <end position="506"/>
    </location>
</feature>
<feature type="transmembrane region" description="Helical" evidence="6">
    <location>
        <begin position="512"/>
        <end position="529"/>
    </location>
</feature>
<comment type="similarity">
    <text evidence="2">Belongs to the unc-93 family.</text>
</comment>
<feature type="transmembrane region" description="Helical" evidence="6">
    <location>
        <begin position="302"/>
        <end position="325"/>
    </location>
</feature>
<dbReference type="GeneID" id="106458319"/>
<evidence type="ECO:0000256" key="6">
    <source>
        <dbReference type="SAM" id="Phobius"/>
    </source>
</evidence>
<evidence type="ECO:0000256" key="5">
    <source>
        <dbReference type="ARBA" id="ARBA00023136"/>
    </source>
</evidence>
<evidence type="ECO:0000256" key="3">
    <source>
        <dbReference type="ARBA" id="ARBA00022692"/>
    </source>
</evidence>